<feature type="compositionally biased region" description="Basic residues" evidence="1">
    <location>
        <begin position="58"/>
        <end position="68"/>
    </location>
</feature>
<accession>A0A6J4RM08</accession>
<feature type="non-terminal residue" evidence="2">
    <location>
        <position position="95"/>
    </location>
</feature>
<reference evidence="2" key="1">
    <citation type="submission" date="2020-02" db="EMBL/GenBank/DDBJ databases">
        <authorList>
            <person name="Meier V. D."/>
        </authorList>
    </citation>
    <scope>NUCLEOTIDE SEQUENCE</scope>
    <source>
        <strain evidence="2">AVDCRST_MAG02</strain>
    </source>
</reference>
<feature type="compositionally biased region" description="Basic residues" evidence="1">
    <location>
        <begin position="85"/>
        <end position="95"/>
    </location>
</feature>
<evidence type="ECO:0000313" key="2">
    <source>
        <dbReference type="EMBL" id="CAA9472503.1"/>
    </source>
</evidence>
<dbReference type="AlphaFoldDB" id="A0A6J4RM08"/>
<dbReference type="EMBL" id="CADCVH010000106">
    <property type="protein sequence ID" value="CAA9472503.1"/>
    <property type="molecule type" value="Genomic_DNA"/>
</dbReference>
<feature type="compositionally biased region" description="Basic and acidic residues" evidence="1">
    <location>
        <begin position="69"/>
        <end position="84"/>
    </location>
</feature>
<organism evidence="2">
    <name type="scientific">uncultured Rubrobacteraceae bacterium</name>
    <dbReference type="NCBI Taxonomy" id="349277"/>
    <lineage>
        <taxon>Bacteria</taxon>
        <taxon>Bacillati</taxon>
        <taxon>Actinomycetota</taxon>
        <taxon>Rubrobacteria</taxon>
        <taxon>Rubrobacterales</taxon>
        <taxon>Rubrobacteraceae</taxon>
        <taxon>environmental samples</taxon>
    </lineage>
</organism>
<name>A0A6J4RM08_9ACTN</name>
<gene>
    <name evidence="2" type="ORF">AVDCRST_MAG02-3850</name>
</gene>
<evidence type="ECO:0000256" key="1">
    <source>
        <dbReference type="SAM" id="MobiDB-lite"/>
    </source>
</evidence>
<proteinExistence type="predicted"/>
<feature type="non-terminal residue" evidence="2">
    <location>
        <position position="1"/>
    </location>
</feature>
<feature type="region of interest" description="Disordered" evidence="1">
    <location>
        <begin position="1"/>
        <end position="95"/>
    </location>
</feature>
<sequence length="95" mass="11183">EETGCYGDDGPADARRHLPGLRAGDNHRRRRRRELHRPVRGRFAVPGGRRPAGEHGRCQRGGRRRQLRGGRDRPEPEHHPEPVQRRRRRVLLRRL</sequence>
<protein>
    <submittedName>
        <fullName evidence="2">Uncharacterized protein</fullName>
    </submittedName>
</protein>
<feature type="compositionally biased region" description="Basic residues" evidence="1">
    <location>
        <begin position="27"/>
        <end position="40"/>
    </location>
</feature>